<dbReference type="GO" id="GO:0008506">
    <property type="term" value="F:sucrose:proton symporter activity"/>
    <property type="evidence" value="ECO:0007669"/>
    <property type="project" value="TreeGrafter"/>
</dbReference>
<dbReference type="PANTHER" id="PTHR19432">
    <property type="entry name" value="SUGAR TRANSPORTER"/>
    <property type="match status" value="1"/>
</dbReference>
<dbReference type="SUPFAM" id="SSF103473">
    <property type="entry name" value="MFS general substrate transporter"/>
    <property type="match status" value="1"/>
</dbReference>
<evidence type="ECO:0000256" key="11">
    <source>
        <dbReference type="SAM" id="SignalP"/>
    </source>
</evidence>
<comment type="pathway">
    <text evidence="2">Glycan biosynthesis; sucrose metabolism.</text>
</comment>
<keyword evidence="9 10" id="KW-0472">Membrane</keyword>
<feature type="transmembrane region" description="Helical" evidence="10">
    <location>
        <begin position="140"/>
        <end position="157"/>
    </location>
</feature>
<dbReference type="Proteomes" id="UP000324705">
    <property type="component" value="Chromosome 4A"/>
</dbReference>
<proteinExistence type="inferred from homology"/>
<keyword evidence="7" id="KW-0769">Symport</keyword>
<feature type="signal peptide" evidence="11">
    <location>
        <begin position="1"/>
        <end position="19"/>
    </location>
</feature>
<accession>A0A9R0S1Z3</accession>
<comment type="similarity">
    <text evidence="3">Belongs to the glycoside-pentoside-hexuronide (GPH) cation symporter transporter (TC 2.A.2.4) family.</text>
</comment>
<feature type="transmembrane region" description="Helical" evidence="10">
    <location>
        <begin position="329"/>
        <end position="350"/>
    </location>
</feature>
<evidence type="ECO:0000313" key="13">
    <source>
        <dbReference type="Proteomes" id="UP000324705"/>
    </source>
</evidence>
<evidence type="ECO:0000256" key="8">
    <source>
        <dbReference type="ARBA" id="ARBA00022989"/>
    </source>
</evidence>
<evidence type="ECO:0000256" key="10">
    <source>
        <dbReference type="SAM" id="Phobius"/>
    </source>
</evidence>
<feature type="transmembrane region" description="Helical" evidence="10">
    <location>
        <begin position="260"/>
        <end position="285"/>
    </location>
</feature>
<evidence type="ECO:0000313" key="12">
    <source>
        <dbReference type="EMBL" id="VAH87203.1"/>
    </source>
</evidence>
<dbReference type="Gramene" id="TRITD4Av1G004860.6">
    <property type="protein sequence ID" value="TRITD4Av1G004860.6"/>
    <property type="gene ID" value="TRITD4Av1G004860"/>
</dbReference>
<comment type="subcellular location">
    <subcellularLocation>
        <location evidence="1">Cell membrane</location>
        <topology evidence="1">Multi-pass membrane protein</topology>
    </subcellularLocation>
</comment>
<dbReference type="InterPro" id="IPR036259">
    <property type="entry name" value="MFS_trans_sf"/>
</dbReference>
<keyword evidence="11" id="KW-0732">Signal</keyword>
<evidence type="ECO:0000256" key="9">
    <source>
        <dbReference type="ARBA" id="ARBA00023136"/>
    </source>
</evidence>
<reference evidence="12 13" key="1">
    <citation type="submission" date="2017-09" db="EMBL/GenBank/DDBJ databases">
        <authorList>
            <consortium name="International Durum Wheat Genome Sequencing Consortium (IDWGSC)"/>
            <person name="Milanesi L."/>
        </authorList>
    </citation>
    <scope>NUCLEOTIDE SEQUENCE [LARGE SCALE GENOMIC DNA]</scope>
    <source>
        <strain evidence="13">cv. Svevo</strain>
    </source>
</reference>
<gene>
    <name evidence="12" type="ORF">TRITD_4Av1G004860</name>
</gene>
<evidence type="ECO:0000256" key="3">
    <source>
        <dbReference type="ARBA" id="ARBA00007134"/>
    </source>
</evidence>
<feature type="transmembrane region" description="Helical" evidence="10">
    <location>
        <begin position="297"/>
        <end position="317"/>
    </location>
</feature>
<evidence type="ECO:0000256" key="7">
    <source>
        <dbReference type="ARBA" id="ARBA00022847"/>
    </source>
</evidence>
<name>A0A9R0S1Z3_TRITD</name>
<feature type="transmembrane region" description="Helical" evidence="10">
    <location>
        <begin position="77"/>
        <end position="97"/>
    </location>
</feature>
<keyword evidence="8 10" id="KW-1133">Transmembrane helix</keyword>
<evidence type="ECO:0000256" key="2">
    <source>
        <dbReference type="ARBA" id="ARBA00004914"/>
    </source>
</evidence>
<evidence type="ECO:0000256" key="4">
    <source>
        <dbReference type="ARBA" id="ARBA00022448"/>
    </source>
</evidence>
<dbReference type="GO" id="GO:0005886">
    <property type="term" value="C:plasma membrane"/>
    <property type="evidence" value="ECO:0007669"/>
    <property type="project" value="UniProtKB-SubCell"/>
</dbReference>
<dbReference type="FunFam" id="1.20.1250.20:FF:000366">
    <property type="entry name" value="Sucrose transport protein SUT5"/>
    <property type="match status" value="1"/>
</dbReference>
<evidence type="ECO:0000256" key="6">
    <source>
        <dbReference type="ARBA" id="ARBA00022692"/>
    </source>
</evidence>
<sequence length="366" mass="39025">MGLVGTLQLCMFLDSGSLTSPTTQCKHGPSAANSIFCSWMALGNILGYSSGSTNNWHKWFPFLRTRACCEACANLKGAFLVAVLFLAFCLVITVIFAKEIPYKAIAPLPTKANGQVEVEPTGPLAVFKGFKNLPPGMPSVLLVTGLTWLSWFPFILYDTDWMGREIYHGDPKGTPDEANAFQAGVRAGAFGLLLNSVVLGFSSFLIEPLCKRLGPRVVWVSSNFLVCLSMAAICIISWWATQDLHGYIQHAITASKEIKIVSLALFAFLGIPLAILYSVPFAVTAQLAANRGGGQGLCTGVLNIAIVIPQVIIAVGAGPWDELFGKGNIPAFGVASAFALIGGIVGIFLLPKISRRQFRAVSGGGH</sequence>
<dbReference type="PANTHER" id="PTHR19432:SF64">
    <property type="entry name" value="SUCROSE TRANSPORT PROTEIN SUT1"/>
    <property type="match status" value="1"/>
</dbReference>
<keyword evidence="6 10" id="KW-0812">Transmembrane</keyword>
<keyword evidence="5" id="KW-0762">Sugar transport</keyword>
<dbReference type="EMBL" id="LT934117">
    <property type="protein sequence ID" value="VAH87203.1"/>
    <property type="molecule type" value="Genomic_DNA"/>
</dbReference>
<keyword evidence="4" id="KW-0813">Transport</keyword>
<organism evidence="12 13">
    <name type="scientific">Triticum turgidum subsp. durum</name>
    <name type="common">Durum wheat</name>
    <name type="synonym">Triticum durum</name>
    <dbReference type="NCBI Taxonomy" id="4567"/>
    <lineage>
        <taxon>Eukaryota</taxon>
        <taxon>Viridiplantae</taxon>
        <taxon>Streptophyta</taxon>
        <taxon>Embryophyta</taxon>
        <taxon>Tracheophyta</taxon>
        <taxon>Spermatophyta</taxon>
        <taxon>Magnoliopsida</taxon>
        <taxon>Liliopsida</taxon>
        <taxon>Poales</taxon>
        <taxon>Poaceae</taxon>
        <taxon>BOP clade</taxon>
        <taxon>Pooideae</taxon>
        <taxon>Triticodae</taxon>
        <taxon>Triticeae</taxon>
        <taxon>Triticinae</taxon>
        <taxon>Triticum</taxon>
    </lineage>
</organism>
<feature type="transmembrane region" description="Helical" evidence="10">
    <location>
        <begin position="218"/>
        <end position="240"/>
    </location>
</feature>
<keyword evidence="13" id="KW-1185">Reference proteome</keyword>
<dbReference type="Gene3D" id="1.20.1250.20">
    <property type="entry name" value="MFS general substrate transporter like domains"/>
    <property type="match status" value="1"/>
</dbReference>
<dbReference type="AlphaFoldDB" id="A0A9R0S1Z3"/>
<feature type="chain" id="PRO_5040336655" description="Sucrose transporter" evidence="11">
    <location>
        <begin position="20"/>
        <end position="366"/>
    </location>
</feature>
<evidence type="ECO:0000256" key="1">
    <source>
        <dbReference type="ARBA" id="ARBA00004651"/>
    </source>
</evidence>
<evidence type="ECO:0000256" key="5">
    <source>
        <dbReference type="ARBA" id="ARBA00022597"/>
    </source>
</evidence>
<evidence type="ECO:0008006" key="14">
    <source>
        <dbReference type="Google" id="ProtNLM"/>
    </source>
</evidence>
<protein>
    <recommendedName>
        <fullName evidence="14">Sucrose transporter</fullName>
    </recommendedName>
</protein>